<evidence type="ECO:0000313" key="1">
    <source>
        <dbReference type="EMBL" id="CAD2170619.1"/>
    </source>
</evidence>
<organism evidence="1 3">
    <name type="scientific">Meloidogyne enterolobii</name>
    <name type="common">Root-knot nematode worm</name>
    <name type="synonym">Meloidogyne mayaguensis</name>
    <dbReference type="NCBI Taxonomy" id="390850"/>
    <lineage>
        <taxon>Eukaryota</taxon>
        <taxon>Metazoa</taxon>
        <taxon>Ecdysozoa</taxon>
        <taxon>Nematoda</taxon>
        <taxon>Chromadorea</taxon>
        <taxon>Rhabditida</taxon>
        <taxon>Tylenchina</taxon>
        <taxon>Tylenchomorpha</taxon>
        <taxon>Tylenchoidea</taxon>
        <taxon>Meloidogynidae</taxon>
        <taxon>Meloidogyninae</taxon>
        <taxon>Meloidogyne</taxon>
    </lineage>
</organism>
<dbReference type="EMBL" id="CAJEWN010000306">
    <property type="protein sequence ID" value="CAD2177854.1"/>
    <property type="molecule type" value="Genomic_DNA"/>
</dbReference>
<proteinExistence type="predicted"/>
<reference evidence="1 3" key="1">
    <citation type="submission" date="2020-08" db="EMBL/GenBank/DDBJ databases">
        <authorList>
            <person name="Koutsovoulos G."/>
            <person name="Danchin GJ E."/>
        </authorList>
    </citation>
    <scope>NUCLEOTIDE SEQUENCE [LARGE SCALE GENOMIC DNA]</scope>
</reference>
<evidence type="ECO:0000313" key="3">
    <source>
        <dbReference type="Proteomes" id="UP000580250"/>
    </source>
</evidence>
<dbReference type="EMBL" id="CAJEWN010000171">
    <property type="protein sequence ID" value="CAD2170619.1"/>
    <property type="molecule type" value="Genomic_DNA"/>
</dbReference>
<dbReference type="Proteomes" id="UP000580250">
    <property type="component" value="Unassembled WGS sequence"/>
</dbReference>
<accession>A0A6V7V6S4</accession>
<comment type="caution">
    <text evidence="1">The sequence shown here is derived from an EMBL/GenBank/DDBJ whole genome shotgun (WGS) entry which is preliminary data.</text>
</comment>
<evidence type="ECO:0000313" key="2">
    <source>
        <dbReference type="EMBL" id="CAD2177854.1"/>
    </source>
</evidence>
<gene>
    <name evidence="1" type="ORF">MENT_LOCUS22038</name>
    <name evidence="2" type="ORF">MENT_LOCUS29753</name>
</gene>
<protein>
    <submittedName>
        <fullName evidence="1">Uncharacterized protein</fullName>
    </submittedName>
</protein>
<name>A0A6V7V6S4_MELEN</name>
<dbReference type="AlphaFoldDB" id="A0A6V7V6S4"/>
<sequence>MGQSKFKIEWKFAAHINYNNKEELSDCHVVECKLNLIGLPWLKKLNLLKNIVNFNVIENNTSKMKKIVWEKRKPMPKLILQQKLWNGKKVYCLMSVLLRKIENIKQDNIESK</sequence>